<sequence length="80" mass="8212">MDQAGHADGGPGRPSSSFTGQVTANDLAGRLRLPAADQRAAHRSLGGRRPVSLEPDGAATDGQPYTCAGLTPYVRGKRAP</sequence>
<dbReference type="Proteomes" id="UP000629619">
    <property type="component" value="Unassembled WGS sequence"/>
</dbReference>
<feature type="compositionally biased region" description="Polar residues" evidence="1">
    <location>
        <begin position="14"/>
        <end position="24"/>
    </location>
</feature>
<feature type="region of interest" description="Disordered" evidence="1">
    <location>
        <begin position="1"/>
        <end position="80"/>
    </location>
</feature>
<keyword evidence="3" id="KW-1185">Reference proteome</keyword>
<organism evidence="2 3">
    <name type="scientific">Actinoplanes siamensis</name>
    <dbReference type="NCBI Taxonomy" id="1223317"/>
    <lineage>
        <taxon>Bacteria</taxon>
        <taxon>Bacillati</taxon>
        <taxon>Actinomycetota</taxon>
        <taxon>Actinomycetes</taxon>
        <taxon>Micromonosporales</taxon>
        <taxon>Micromonosporaceae</taxon>
        <taxon>Actinoplanes</taxon>
    </lineage>
</organism>
<accession>A0A919N9X0</accession>
<protein>
    <submittedName>
        <fullName evidence="2">Uncharacterized protein</fullName>
    </submittedName>
</protein>
<dbReference type="EMBL" id="BOMW01000043">
    <property type="protein sequence ID" value="GIF06920.1"/>
    <property type="molecule type" value="Genomic_DNA"/>
</dbReference>
<name>A0A919N9X0_9ACTN</name>
<evidence type="ECO:0000313" key="2">
    <source>
        <dbReference type="EMBL" id="GIF06920.1"/>
    </source>
</evidence>
<dbReference type="AlphaFoldDB" id="A0A919N9X0"/>
<gene>
    <name evidence="2" type="ORF">Asi03nite_44580</name>
</gene>
<evidence type="ECO:0000256" key="1">
    <source>
        <dbReference type="SAM" id="MobiDB-lite"/>
    </source>
</evidence>
<reference evidence="2" key="1">
    <citation type="submission" date="2021-01" db="EMBL/GenBank/DDBJ databases">
        <title>Whole genome shotgun sequence of Actinoplanes siamensis NBRC 109076.</title>
        <authorList>
            <person name="Komaki H."/>
            <person name="Tamura T."/>
        </authorList>
    </citation>
    <scope>NUCLEOTIDE SEQUENCE</scope>
    <source>
        <strain evidence="2">NBRC 109076</strain>
    </source>
</reference>
<comment type="caution">
    <text evidence="2">The sequence shown here is derived from an EMBL/GenBank/DDBJ whole genome shotgun (WGS) entry which is preliminary data.</text>
</comment>
<evidence type="ECO:0000313" key="3">
    <source>
        <dbReference type="Proteomes" id="UP000629619"/>
    </source>
</evidence>
<proteinExistence type="predicted"/>